<feature type="compositionally biased region" description="Basic residues" evidence="1">
    <location>
        <begin position="220"/>
        <end position="245"/>
    </location>
</feature>
<organism evidence="2 3">
    <name type="scientific">Rhipicephalus sanguineus</name>
    <name type="common">Brown dog tick</name>
    <name type="synonym">Ixodes sanguineus</name>
    <dbReference type="NCBI Taxonomy" id="34632"/>
    <lineage>
        <taxon>Eukaryota</taxon>
        <taxon>Metazoa</taxon>
        <taxon>Ecdysozoa</taxon>
        <taxon>Arthropoda</taxon>
        <taxon>Chelicerata</taxon>
        <taxon>Arachnida</taxon>
        <taxon>Acari</taxon>
        <taxon>Parasitiformes</taxon>
        <taxon>Ixodida</taxon>
        <taxon>Ixodoidea</taxon>
        <taxon>Ixodidae</taxon>
        <taxon>Rhipicephalinae</taxon>
        <taxon>Rhipicephalus</taxon>
        <taxon>Rhipicephalus</taxon>
    </lineage>
</organism>
<dbReference type="EMBL" id="JABSTV010001250">
    <property type="protein sequence ID" value="KAH7957643.1"/>
    <property type="molecule type" value="Genomic_DNA"/>
</dbReference>
<dbReference type="VEuPathDB" id="VectorBase:RSAN_039052"/>
<protein>
    <submittedName>
        <fullName evidence="2">Uncharacterized protein</fullName>
    </submittedName>
</protein>
<name>A0A9D4PXV3_RHISA</name>
<keyword evidence="3" id="KW-1185">Reference proteome</keyword>
<reference evidence="2" key="1">
    <citation type="journal article" date="2020" name="Cell">
        <title>Large-Scale Comparative Analyses of Tick Genomes Elucidate Their Genetic Diversity and Vector Capacities.</title>
        <authorList>
            <consortium name="Tick Genome and Microbiome Consortium (TIGMIC)"/>
            <person name="Jia N."/>
            <person name="Wang J."/>
            <person name="Shi W."/>
            <person name="Du L."/>
            <person name="Sun Y."/>
            <person name="Zhan W."/>
            <person name="Jiang J.F."/>
            <person name="Wang Q."/>
            <person name="Zhang B."/>
            <person name="Ji P."/>
            <person name="Bell-Sakyi L."/>
            <person name="Cui X.M."/>
            <person name="Yuan T.T."/>
            <person name="Jiang B.G."/>
            <person name="Yang W.F."/>
            <person name="Lam T.T."/>
            <person name="Chang Q.C."/>
            <person name="Ding S.J."/>
            <person name="Wang X.J."/>
            <person name="Zhu J.G."/>
            <person name="Ruan X.D."/>
            <person name="Zhao L."/>
            <person name="Wei J.T."/>
            <person name="Ye R.Z."/>
            <person name="Que T.C."/>
            <person name="Du C.H."/>
            <person name="Zhou Y.H."/>
            <person name="Cheng J.X."/>
            <person name="Dai P.F."/>
            <person name="Guo W.B."/>
            <person name="Han X.H."/>
            <person name="Huang E.J."/>
            <person name="Li L.F."/>
            <person name="Wei W."/>
            <person name="Gao Y.C."/>
            <person name="Liu J.Z."/>
            <person name="Shao H.Z."/>
            <person name="Wang X."/>
            <person name="Wang C.C."/>
            <person name="Yang T.C."/>
            <person name="Huo Q.B."/>
            <person name="Li W."/>
            <person name="Chen H.Y."/>
            <person name="Chen S.E."/>
            <person name="Zhou L.G."/>
            <person name="Ni X.B."/>
            <person name="Tian J.H."/>
            <person name="Sheng Y."/>
            <person name="Liu T."/>
            <person name="Pan Y.S."/>
            <person name="Xia L.Y."/>
            <person name="Li J."/>
            <person name="Zhao F."/>
            <person name="Cao W.C."/>
        </authorList>
    </citation>
    <scope>NUCLEOTIDE SEQUENCE</scope>
    <source>
        <strain evidence="2">Rsan-2018</strain>
    </source>
</reference>
<proteinExistence type="predicted"/>
<sequence>MSVDVVEETAVEQNVESLAVEEVAAEEGVEMAAEGGVEGGGCRAGRTGWSLEEEQVYEFVLDPELCEEIGPDLLAEFVSKLTPELFSRLAAGETDADSGEGADMRALEICVEKAEEEKDVLPSLVEVQEVEEENAVEVPLEGDENFVDVDVPIEEEHAEVVIDDREPEVADIELDLDPLVVPVVGEVIMDSLGPDLVPPPAETTIVIESTADDDDEVVPRHKTRGSSGRSRRRHRHSRSSRRSRE</sequence>
<evidence type="ECO:0000313" key="2">
    <source>
        <dbReference type="EMBL" id="KAH7957643.1"/>
    </source>
</evidence>
<accession>A0A9D4PXV3</accession>
<feature type="region of interest" description="Disordered" evidence="1">
    <location>
        <begin position="207"/>
        <end position="245"/>
    </location>
</feature>
<evidence type="ECO:0000313" key="3">
    <source>
        <dbReference type="Proteomes" id="UP000821837"/>
    </source>
</evidence>
<gene>
    <name evidence="2" type="ORF">HPB52_020962</name>
</gene>
<evidence type="ECO:0000256" key="1">
    <source>
        <dbReference type="SAM" id="MobiDB-lite"/>
    </source>
</evidence>
<reference evidence="2" key="2">
    <citation type="submission" date="2021-09" db="EMBL/GenBank/DDBJ databases">
        <authorList>
            <person name="Jia N."/>
            <person name="Wang J."/>
            <person name="Shi W."/>
            <person name="Du L."/>
            <person name="Sun Y."/>
            <person name="Zhan W."/>
            <person name="Jiang J."/>
            <person name="Wang Q."/>
            <person name="Zhang B."/>
            <person name="Ji P."/>
            <person name="Sakyi L.B."/>
            <person name="Cui X."/>
            <person name="Yuan T."/>
            <person name="Jiang B."/>
            <person name="Yang W."/>
            <person name="Lam T.T.-Y."/>
            <person name="Chang Q."/>
            <person name="Ding S."/>
            <person name="Wang X."/>
            <person name="Zhu J."/>
            <person name="Ruan X."/>
            <person name="Zhao L."/>
            <person name="Wei J."/>
            <person name="Que T."/>
            <person name="Du C."/>
            <person name="Cheng J."/>
            <person name="Dai P."/>
            <person name="Han X."/>
            <person name="Huang E."/>
            <person name="Gao Y."/>
            <person name="Liu J."/>
            <person name="Shao H."/>
            <person name="Ye R."/>
            <person name="Li L."/>
            <person name="Wei W."/>
            <person name="Wang X."/>
            <person name="Wang C."/>
            <person name="Huo Q."/>
            <person name="Li W."/>
            <person name="Guo W."/>
            <person name="Chen H."/>
            <person name="Chen S."/>
            <person name="Zhou L."/>
            <person name="Zhou L."/>
            <person name="Ni X."/>
            <person name="Tian J."/>
            <person name="Zhou Y."/>
            <person name="Sheng Y."/>
            <person name="Liu T."/>
            <person name="Pan Y."/>
            <person name="Xia L."/>
            <person name="Li J."/>
            <person name="Zhao F."/>
            <person name="Cao W."/>
        </authorList>
    </citation>
    <scope>NUCLEOTIDE SEQUENCE</scope>
    <source>
        <strain evidence="2">Rsan-2018</strain>
        <tissue evidence="2">Larvae</tissue>
    </source>
</reference>
<dbReference type="AlphaFoldDB" id="A0A9D4PXV3"/>
<comment type="caution">
    <text evidence="2">The sequence shown here is derived from an EMBL/GenBank/DDBJ whole genome shotgun (WGS) entry which is preliminary data.</text>
</comment>
<dbReference type="Proteomes" id="UP000821837">
    <property type="component" value="Unassembled WGS sequence"/>
</dbReference>